<comment type="caution">
    <text evidence="1">The sequence shown here is derived from an EMBL/GenBank/DDBJ whole genome shotgun (WGS) entry which is preliminary data.</text>
</comment>
<dbReference type="Proteomes" id="UP000766486">
    <property type="component" value="Unassembled WGS sequence"/>
</dbReference>
<evidence type="ECO:0000313" key="2">
    <source>
        <dbReference type="Proteomes" id="UP000766486"/>
    </source>
</evidence>
<organism evidence="1 2">
    <name type="scientific">Bionectria ochroleuca</name>
    <name type="common">Gliocladium roseum</name>
    <dbReference type="NCBI Taxonomy" id="29856"/>
    <lineage>
        <taxon>Eukaryota</taxon>
        <taxon>Fungi</taxon>
        <taxon>Dikarya</taxon>
        <taxon>Ascomycota</taxon>
        <taxon>Pezizomycotina</taxon>
        <taxon>Sordariomycetes</taxon>
        <taxon>Hypocreomycetidae</taxon>
        <taxon>Hypocreales</taxon>
        <taxon>Bionectriaceae</taxon>
        <taxon>Clonostachys</taxon>
    </lineage>
</organism>
<proteinExistence type="predicted"/>
<name>A0ABY6UNQ1_BIOOC</name>
<protein>
    <submittedName>
        <fullName evidence="1">Uncharacterized protein</fullName>
    </submittedName>
</protein>
<gene>
    <name evidence="1" type="ORF">CLO192961_LOCUS337029</name>
</gene>
<evidence type="ECO:0000313" key="1">
    <source>
        <dbReference type="EMBL" id="VUC32929.1"/>
    </source>
</evidence>
<dbReference type="EMBL" id="CABFNS010000852">
    <property type="protein sequence ID" value="VUC32929.1"/>
    <property type="molecule type" value="Genomic_DNA"/>
</dbReference>
<keyword evidence="2" id="KW-1185">Reference proteome</keyword>
<sequence>MALQQWVSQNAIYRANNVLYYVLQEISDAQDIDSGNLSPESWNKVQVLKRLSEGIPFEVLLVVLNKEVIALYDDGYGHFLEYCEARGESEDGASLLHDAPREELSVQNITDMEGRLVRSFLRLNEEDVLQEDCFKDADGVEQYFGEFPDEPTGTVCNYSFLAVAMVPTDYLDTYLGDDFPEALRSPSLEPNNFYIRLTLD</sequence>
<accession>A0ABY6UNQ1</accession>
<reference evidence="1 2" key="1">
    <citation type="submission" date="2019-06" db="EMBL/GenBank/DDBJ databases">
        <authorList>
            <person name="Broberg M."/>
        </authorList>
    </citation>
    <scope>NUCLEOTIDE SEQUENCE [LARGE SCALE GENOMIC DNA]</scope>
</reference>